<dbReference type="InterPro" id="IPR011009">
    <property type="entry name" value="Kinase-like_dom_sf"/>
</dbReference>
<keyword evidence="9" id="KW-1185">Reference proteome</keyword>
<dbReference type="Proteomes" id="UP000265618">
    <property type="component" value="Unassembled WGS sequence"/>
</dbReference>
<evidence type="ECO:0000256" key="1">
    <source>
        <dbReference type="ARBA" id="ARBA00022527"/>
    </source>
</evidence>
<proteinExistence type="predicted"/>
<keyword evidence="4" id="KW-0418">Kinase</keyword>
<dbReference type="Pfam" id="PF00069">
    <property type="entry name" value="Pkinase"/>
    <property type="match status" value="1"/>
</dbReference>
<accession>A0A9K3GIJ3</accession>
<feature type="domain" description="Protein kinase" evidence="7">
    <location>
        <begin position="19"/>
        <end position="77"/>
    </location>
</feature>
<dbReference type="SUPFAM" id="SSF56112">
    <property type="entry name" value="Protein kinase-like (PK-like)"/>
    <property type="match status" value="1"/>
</dbReference>
<dbReference type="Gene3D" id="3.30.200.20">
    <property type="entry name" value="Phosphorylase Kinase, domain 1"/>
    <property type="match status" value="1"/>
</dbReference>
<organism evidence="8 9">
    <name type="scientific">Kipferlia bialata</name>
    <dbReference type="NCBI Taxonomy" id="797122"/>
    <lineage>
        <taxon>Eukaryota</taxon>
        <taxon>Metamonada</taxon>
        <taxon>Carpediemonas-like organisms</taxon>
        <taxon>Kipferlia</taxon>
    </lineage>
</organism>
<sequence length="77" mass="8513">MPAVASDKKSGRVKRVGNYVIGKTIGEGTFGRVRLGTHILTNEKVALKILEKQRIVDVADMQRVTREIQILKGDPDP</sequence>
<evidence type="ECO:0000256" key="3">
    <source>
        <dbReference type="ARBA" id="ARBA00022741"/>
    </source>
</evidence>
<evidence type="ECO:0000256" key="4">
    <source>
        <dbReference type="ARBA" id="ARBA00022777"/>
    </source>
</evidence>
<feature type="binding site" evidence="6">
    <location>
        <position position="48"/>
    </location>
    <ligand>
        <name>ATP</name>
        <dbReference type="ChEBI" id="CHEBI:30616"/>
    </ligand>
</feature>
<comment type="caution">
    <text evidence="8">The sequence shown here is derived from an EMBL/GenBank/DDBJ whole genome shotgun (WGS) entry which is preliminary data.</text>
</comment>
<dbReference type="EMBL" id="BDIP01001841">
    <property type="protein sequence ID" value="GIQ85244.1"/>
    <property type="molecule type" value="Genomic_DNA"/>
</dbReference>
<name>A0A9K3GIJ3_9EUKA</name>
<dbReference type="GO" id="GO:0005737">
    <property type="term" value="C:cytoplasm"/>
    <property type="evidence" value="ECO:0007669"/>
    <property type="project" value="TreeGrafter"/>
</dbReference>
<keyword evidence="1" id="KW-0723">Serine/threonine-protein kinase</keyword>
<keyword evidence="2" id="KW-0808">Transferase</keyword>
<dbReference type="OrthoDB" id="504170at2759"/>
<dbReference type="GO" id="GO:0004674">
    <property type="term" value="F:protein serine/threonine kinase activity"/>
    <property type="evidence" value="ECO:0007669"/>
    <property type="project" value="UniProtKB-KW"/>
</dbReference>
<dbReference type="InterPro" id="IPR000719">
    <property type="entry name" value="Prot_kinase_dom"/>
</dbReference>
<dbReference type="GO" id="GO:0005524">
    <property type="term" value="F:ATP binding"/>
    <property type="evidence" value="ECO:0007669"/>
    <property type="project" value="UniProtKB-UniRule"/>
</dbReference>
<keyword evidence="3 6" id="KW-0547">Nucleotide-binding</keyword>
<evidence type="ECO:0000256" key="2">
    <source>
        <dbReference type="ARBA" id="ARBA00022679"/>
    </source>
</evidence>
<dbReference type="GO" id="GO:0035556">
    <property type="term" value="P:intracellular signal transduction"/>
    <property type="evidence" value="ECO:0007669"/>
    <property type="project" value="TreeGrafter"/>
</dbReference>
<evidence type="ECO:0000256" key="6">
    <source>
        <dbReference type="PROSITE-ProRule" id="PRU10141"/>
    </source>
</evidence>
<keyword evidence="5 6" id="KW-0067">ATP-binding</keyword>
<dbReference type="PANTHER" id="PTHR24346:SF82">
    <property type="entry name" value="KP78A-RELATED"/>
    <property type="match status" value="1"/>
</dbReference>
<dbReference type="PROSITE" id="PS00107">
    <property type="entry name" value="PROTEIN_KINASE_ATP"/>
    <property type="match status" value="1"/>
</dbReference>
<dbReference type="InterPro" id="IPR017441">
    <property type="entry name" value="Protein_kinase_ATP_BS"/>
</dbReference>
<evidence type="ECO:0000256" key="5">
    <source>
        <dbReference type="ARBA" id="ARBA00022840"/>
    </source>
</evidence>
<evidence type="ECO:0000313" key="8">
    <source>
        <dbReference type="EMBL" id="GIQ85244.1"/>
    </source>
</evidence>
<protein>
    <recommendedName>
        <fullName evidence="7">Protein kinase domain-containing protein</fullName>
    </recommendedName>
</protein>
<dbReference type="PROSITE" id="PS50011">
    <property type="entry name" value="PROTEIN_KINASE_DOM"/>
    <property type="match status" value="1"/>
</dbReference>
<dbReference type="AlphaFoldDB" id="A0A9K3GIJ3"/>
<gene>
    <name evidence="8" type="ORF">KIPB_006882</name>
</gene>
<reference evidence="8 9" key="1">
    <citation type="journal article" date="2018" name="PLoS ONE">
        <title>The draft genome of Kipferlia bialata reveals reductive genome evolution in fornicate parasites.</title>
        <authorList>
            <person name="Tanifuji G."/>
            <person name="Takabayashi S."/>
            <person name="Kume K."/>
            <person name="Takagi M."/>
            <person name="Nakayama T."/>
            <person name="Kamikawa R."/>
            <person name="Inagaki Y."/>
            <person name="Hashimoto T."/>
        </authorList>
    </citation>
    <scope>NUCLEOTIDE SEQUENCE [LARGE SCALE GENOMIC DNA]</scope>
    <source>
        <strain evidence="8">NY0173</strain>
    </source>
</reference>
<evidence type="ECO:0000313" key="9">
    <source>
        <dbReference type="Proteomes" id="UP000265618"/>
    </source>
</evidence>
<dbReference type="PANTHER" id="PTHR24346">
    <property type="entry name" value="MAP/MICROTUBULE AFFINITY-REGULATING KINASE"/>
    <property type="match status" value="1"/>
</dbReference>
<evidence type="ECO:0000259" key="7">
    <source>
        <dbReference type="PROSITE" id="PS50011"/>
    </source>
</evidence>